<reference evidence="4 5" key="1">
    <citation type="submission" date="2019-01" db="EMBL/GenBank/DDBJ databases">
        <title>Geovibrio thiophilus DSM 11263, complete genome.</title>
        <authorList>
            <person name="Spring S."/>
            <person name="Bunk B."/>
            <person name="Sproer C."/>
        </authorList>
    </citation>
    <scope>NUCLEOTIDE SEQUENCE [LARGE SCALE GENOMIC DNA]</scope>
    <source>
        <strain evidence="4 5">DSM 11263</strain>
    </source>
</reference>
<dbReference type="InterPro" id="IPR021136">
    <property type="entry name" value="Flagellar_hook_control-like_C"/>
</dbReference>
<keyword evidence="1" id="KW-0175">Coiled coil</keyword>
<keyword evidence="4" id="KW-0282">Flagellum</keyword>
<evidence type="ECO:0000313" key="4">
    <source>
        <dbReference type="EMBL" id="QAR32382.1"/>
    </source>
</evidence>
<gene>
    <name evidence="4" type="ORF">EP073_02895</name>
</gene>
<evidence type="ECO:0000256" key="1">
    <source>
        <dbReference type="SAM" id="Coils"/>
    </source>
</evidence>
<dbReference type="AlphaFoldDB" id="A0A410JW13"/>
<keyword evidence="4" id="KW-0966">Cell projection</keyword>
<dbReference type="InterPro" id="IPR038610">
    <property type="entry name" value="FliK-like_C_sf"/>
</dbReference>
<feature type="coiled-coil region" evidence="1">
    <location>
        <begin position="77"/>
        <end position="107"/>
    </location>
</feature>
<dbReference type="RefSeq" id="WP_128465669.1">
    <property type="nucleotide sequence ID" value="NZ_CP035108.1"/>
</dbReference>
<dbReference type="EMBL" id="CP035108">
    <property type="protein sequence ID" value="QAR32382.1"/>
    <property type="molecule type" value="Genomic_DNA"/>
</dbReference>
<dbReference type="Pfam" id="PF02120">
    <property type="entry name" value="Flg_hook"/>
    <property type="match status" value="1"/>
</dbReference>
<keyword evidence="5" id="KW-1185">Reference proteome</keyword>
<keyword evidence="4" id="KW-0969">Cilium</keyword>
<evidence type="ECO:0000259" key="3">
    <source>
        <dbReference type="Pfam" id="PF02120"/>
    </source>
</evidence>
<dbReference type="CDD" id="cd17470">
    <property type="entry name" value="T3SS_Flik_C"/>
    <property type="match status" value="1"/>
</dbReference>
<protein>
    <submittedName>
        <fullName evidence="4">Flagellar hook-length control protein FliK</fullName>
    </submittedName>
</protein>
<name>A0A410JW13_9BACT</name>
<dbReference type="Proteomes" id="UP000287502">
    <property type="component" value="Chromosome"/>
</dbReference>
<feature type="region of interest" description="Disordered" evidence="2">
    <location>
        <begin position="343"/>
        <end position="377"/>
    </location>
</feature>
<evidence type="ECO:0000256" key="2">
    <source>
        <dbReference type="SAM" id="MobiDB-lite"/>
    </source>
</evidence>
<accession>A0A410JW13</accession>
<sequence length="377" mass="41025">MDLMSFITPGTGNVPAFGTAISAQNGSQASKSSFEDFLKDRLSGTGVNTVSEKASAKSGTEVKSDSKTKAGKVIDELDIPSEQKEQLKKELDSLETEEDAVEFLENLEEILMLNGIGVEETVARLTEAFVAEDAQNAAGSTAIDSAMLKALKARGYTQAEQNLTDSEQQAANEAFEKLMLPKEAKISGTEVKIAEIVKPLTAETVPEEEQIIKTTTTDIPDTEVGETALKSGQSVLTEQEQPEVKIVTPRDINKIADFIQYSKSGDQKKLTIQLMPKELGKLNIELVEHAGKISARITMESDQARNLLVNNAESVRQQLEAKGIVLEKMEFFFAEKDSKDGTDQQFFRKKGSGNGKNEFAVGDISEDETDPSKGLYA</sequence>
<dbReference type="OrthoDB" id="1792985at2"/>
<organism evidence="4 5">
    <name type="scientific">Geovibrio thiophilus</name>
    <dbReference type="NCBI Taxonomy" id="139438"/>
    <lineage>
        <taxon>Bacteria</taxon>
        <taxon>Pseudomonadati</taxon>
        <taxon>Deferribacterota</taxon>
        <taxon>Deferribacteres</taxon>
        <taxon>Deferribacterales</taxon>
        <taxon>Geovibrionaceae</taxon>
        <taxon>Geovibrio</taxon>
    </lineage>
</organism>
<proteinExistence type="predicted"/>
<dbReference type="KEGG" id="gtl:EP073_02895"/>
<evidence type="ECO:0000313" key="5">
    <source>
        <dbReference type="Proteomes" id="UP000287502"/>
    </source>
</evidence>
<feature type="domain" description="Flagellar hook-length control protein-like C-terminal" evidence="3">
    <location>
        <begin position="260"/>
        <end position="334"/>
    </location>
</feature>
<dbReference type="Gene3D" id="3.30.750.140">
    <property type="match status" value="1"/>
</dbReference>